<protein>
    <submittedName>
        <fullName evidence="2">Thioredoxin family protein</fullName>
    </submittedName>
</protein>
<keyword evidence="3" id="KW-1185">Reference proteome</keyword>
<comment type="caution">
    <text evidence="2">The sequence shown here is derived from an EMBL/GenBank/DDBJ whole genome shotgun (WGS) entry which is preliminary data.</text>
</comment>
<evidence type="ECO:0000313" key="3">
    <source>
        <dbReference type="Proteomes" id="UP000294850"/>
    </source>
</evidence>
<sequence>MTILIFILSLNLTTLSPLEFISRDHPVKKQQTAEKRKLIVFSGSDWCKNCILFKKEVLNSQMFQDFAKENIEIVTADFPQKKQLSAEEVKRNEALAEKYNKQGEFPKLILLSADESEGKIISYSQSPEKFVAELKSLLAR</sequence>
<dbReference type="SUPFAM" id="SSF52833">
    <property type="entry name" value="Thioredoxin-like"/>
    <property type="match status" value="1"/>
</dbReference>
<dbReference type="RefSeq" id="WP_131960604.1">
    <property type="nucleotide sequence ID" value="NZ_SMFL01000009.1"/>
</dbReference>
<dbReference type="PROSITE" id="PS51352">
    <property type="entry name" value="THIOREDOXIN_2"/>
    <property type="match status" value="1"/>
</dbReference>
<dbReference type="InterPro" id="IPR012336">
    <property type="entry name" value="Thioredoxin-like_fold"/>
</dbReference>
<name>A0A4R5DH21_9BACT</name>
<dbReference type="EMBL" id="SMFL01000009">
    <property type="protein sequence ID" value="TDE12537.1"/>
    <property type="molecule type" value="Genomic_DNA"/>
</dbReference>
<feature type="domain" description="Thioredoxin" evidence="1">
    <location>
        <begin position="1"/>
        <end position="139"/>
    </location>
</feature>
<dbReference type="InterPro" id="IPR036249">
    <property type="entry name" value="Thioredoxin-like_sf"/>
</dbReference>
<evidence type="ECO:0000259" key="1">
    <source>
        <dbReference type="PROSITE" id="PS51352"/>
    </source>
</evidence>
<dbReference type="OrthoDB" id="981626at2"/>
<dbReference type="Pfam" id="PF13098">
    <property type="entry name" value="Thioredoxin_2"/>
    <property type="match status" value="1"/>
</dbReference>
<accession>A0A4R5DH21</accession>
<proteinExistence type="predicted"/>
<organism evidence="2 3">
    <name type="scientific">Dyadobacter psychrotolerans</name>
    <dbReference type="NCBI Taxonomy" id="2541721"/>
    <lineage>
        <taxon>Bacteria</taxon>
        <taxon>Pseudomonadati</taxon>
        <taxon>Bacteroidota</taxon>
        <taxon>Cytophagia</taxon>
        <taxon>Cytophagales</taxon>
        <taxon>Spirosomataceae</taxon>
        <taxon>Dyadobacter</taxon>
    </lineage>
</organism>
<reference evidence="2 3" key="1">
    <citation type="submission" date="2019-03" db="EMBL/GenBank/DDBJ databases">
        <title>Dyadobacter AR-3-6 sp. nov., isolated from arctic soil.</title>
        <authorList>
            <person name="Chaudhary D.K."/>
        </authorList>
    </citation>
    <scope>NUCLEOTIDE SEQUENCE [LARGE SCALE GENOMIC DNA]</scope>
    <source>
        <strain evidence="2 3">AR-3-6</strain>
    </source>
</reference>
<dbReference type="Proteomes" id="UP000294850">
    <property type="component" value="Unassembled WGS sequence"/>
</dbReference>
<gene>
    <name evidence="2" type="ORF">E0F88_22875</name>
</gene>
<evidence type="ECO:0000313" key="2">
    <source>
        <dbReference type="EMBL" id="TDE12537.1"/>
    </source>
</evidence>
<dbReference type="InterPro" id="IPR013766">
    <property type="entry name" value="Thioredoxin_domain"/>
</dbReference>
<dbReference type="Gene3D" id="3.40.30.10">
    <property type="entry name" value="Glutaredoxin"/>
    <property type="match status" value="1"/>
</dbReference>
<dbReference type="AlphaFoldDB" id="A0A4R5DH21"/>